<feature type="transmembrane region" description="Helical" evidence="6">
    <location>
        <begin position="7"/>
        <end position="29"/>
    </location>
</feature>
<protein>
    <submittedName>
        <fullName evidence="7">Lipopolysaccharide export system permease protein</fullName>
    </submittedName>
</protein>
<keyword evidence="4 6" id="KW-1133">Transmembrane helix</keyword>
<dbReference type="Pfam" id="PF03739">
    <property type="entry name" value="LptF_LptG"/>
    <property type="match status" value="1"/>
</dbReference>
<dbReference type="GO" id="GO:0043190">
    <property type="term" value="C:ATP-binding cassette (ABC) transporter complex"/>
    <property type="evidence" value="ECO:0007669"/>
    <property type="project" value="InterPro"/>
</dbReference>
<dbReference type="GO" id="GO:0015920">
    <property type="term" value="P:lipopolysaccharide transport"/>
    <property type="evidence" value="ECO:0007669"/>
    <property type="project" value="TreeGrafter"/>
</dbReference>
<evidence type="ECO:0000313" key="8">
    <source>
        <dbReference type="Proteomes" id="UP000248916"/>
    </source>
</evidence>
<feature type="transmembrane region" description="Helical" evidence="6">
    <location>
        <begin position="280"/>
        <end position="299"/>
    </location>
</feature>
<feature type="transmembrane region" description="Helical" evidence="6">
    <location>
        <begin position="341"/>
        <end position="360"/>
    </location>
</feature>
<feature type="transmembrane region" description="Helical" evidence="6">
    <location>
        <begin position="60"/>
        <end position="78"/>
    </location>
</feature>
<evidence type="ECO:0000256" key="4">
    <source>
        <dbReference type="ARBA" id="ARBA00022989"/>
    </source>
</evidence>
<evidence type="ECO:0000256" key="1">
    <source>
        <dbReference type="ARBA" id="ARBA00004651"/>
    </source>
</evidence>
<proteinExistence type="predicted"/>
<evidence type="ECO:0000313" key="7">
    <source>
        <dbReference type="EMBL" id="PZX17504.1"/>
    </source>
</evidence>
<dbReference type="Proteomes" id="UP000248916">
    <property type="component" value="Unassembled WGS sequence"/>
</dbReference>
<evidence type="ECO:0000256" key="5">
    <source>
        <dbReference type="ARBA" id="ARBA00023136"/>
    </source>
</evidence>
<dbReference type="InterPro" id="IPR030922">
    <property type="entry name" value="LptF"/>
</dbReference>
<evidence type="ECO:0000256" key="3">
    <source>
        <dbReference type="ARBA" id="ARBA00022692"/>
    </source>
</evidence>
<comment type="caution">
    <text evidence="7">The sequence shown here is derived from an EMBL/GenBank/DDBJ whole genome shotgun (WGS) entry which is preliminary data.</text>
</comment>
<keyword evidence="3 6" id="KW-0812">Transmembrane</keyword>
<organism evidence="7 8">
    <name type="scientific">Palleronia aestuarii</name>
    <dbReference type="NCBI Taxonomy" id="568105"/>
    <lineage>
        <taxon>Bacteria</taxon>
        <taxon>Pseudomonadati</taxon>
        <taxon>Pseudomonadota</taxon>
        <taxon>Alphaproteobacteria</taxon>
        <taxon>Rhodobacterales</taxon>
        <taxon>Roseobacteraceae</taxon>
        <taxon>Palleronia</taxon>
    </lineage>
</organism>
<sequence length="375" mass="40478">MGRLDRYLLAQFLTLFGFFSLVLVLVYWVNRAVVLFDRLIAGGHSALVFLEFSVLSLPNVIRLVLPISAFAAAVYVANRMRGENELVVAQAAGLSPVRLARPALVFGLFCGVVVMTLSHVLVPLSLSRLGERTAEISEDVTAGLLTDGEFLHPADGVTLYIREITPQTELLGLFLSDTRVPGRSVVYTAESAVLARTEVGPRLVMFDGMIQRLTQPGRNLVTTRFDDFAFDIASLIDTMPQRSPDIDELPTLTLLGATDRVAAKTGEPRSRILYEANERVTQGLIAIVAPLIGFACMQLGGYTRFGAWRQIIGGICCVIAIDLADNLVADIARDDAALWPVTYLPPLIGLALAFGILVIAGGPAQRRPFAGSAPG</sequence>
<gene>
    <name evidence="7" type="ORF">LX81_01227</name>
</gene>
<evidence type="ECO:0000256" key="6">
    <source>
        <dbReference type="SAM" id="Phobius"/>
    </source>
</evidence>
<accession>A0A2W7NLF1</accession>
<dbReference type="RefSeq" id="WP_234822507.1">
    <property type="nucleotide sequence ID" value="NZ_QKZL01000004.1"/>
</dbReference>
<keyword evidence="2" id="KW-1003">Cell membrane</keyword>
<dbReference type="NCBIfam" id="TIGR04407">
    <property type="entry name" value="LptF_YjgP"/>
    <property type="match status" value="1"/>
</dbReference>
<evidence type="ECO:0000256" key="2">
    <source>
        <dbReference type="ARBA" id="ARBA00022475"/>
    </source>
</evidence>
<dbReference type="GO" id="GO:0055085">
    <property type="term" value="P:transmembrane transport"/>
    <property type="evidence" value="ECO:0007669"/>
    <property type="project" value="InterPro"/>
</dbReference>
<keyword evidence="8" id="KW-1185">Reference proteome</keyword>
<reference evidence="7 8" key="1">
    <citation type="submission" date="2018-06" db="EMBL/GenBank/DDBJ databases">
        <title>Genomic Encyclopedia of Archaeal and Bacterial Type Strains, Phase II (KMG-II): from individual species to whole genera.</title>
        <authorList>
            <person name="Goeker M."/>
        </authorList>
    </citation>
    <scope>NUCLEOTIDE SEQUENCE [LARGE SCALE GENOMIC DNA]</scope>
    <source>
        <strain evidence="7 8">DSM 22009</strain>
    </source>
</reference>
<name>A0A2W7NLF1_9RHOB</name>
<dbReference type="PANTHER" id="PTHR33529:SF6">
    <property type="entry name" value="YJGP_YJGQ FAMILY PERMEASE"/>
    <property type="match status" value="1"/>
</dbReference>
<dbReference type="EMBL" id="QKZL01000004">
    <property type="protein sequence ID" value="PZX17504.1"/>
    <property type="molecule type" value="Genomic_DNA"/>
</dbReference>
<feature type="transmembrane region" description="Helical" evidence="6">
    <location>
        <begin position="99"/>
        <end position="122"/>
    </location>
</feature>
<keyword evidence="5 6" id="KW-0472">Membrane</keyword>
<dbReference type="PANTHER" id="PTHR33529">
    <property type="entry name" value="SLR0882 PROTEIN-RELATED"/>
    <property type="match status" value="1"/>
</dbReference>
<feature type="transmembrane region" description="Helical" evidence="6">
    <location>
        <begin position="311"/>
        <end position="329"/>
    </location>
</feature>
<dbReference type="AlphaFoldDB" id="A0A2W7NLF1"/>
<comment type="subcellular location">
    <subcellularLocation>
        <location evidence="1">Cell membrane</location>
        <topology evidence="1">Multi-pass membrane protein</topology>
    </subcellularLocation>
</comment>
<dbReference type="InterPro" id="IPR005495">
    <property type="entry name" value="LptG/LptF_permease"/>
</dbReference>